<protein>
    <submittedName>
        <fullName evidence="1">Uracil-DNA glycosylase family protein</fullName>
    </submittedName>
</protein>
<evidence type="ECO:0000313" key="2">
    <source>
        <dbReference type="Proteomes" id="UP000297031"/>
    </source>
</evidence>
<dbReference type="KEGG" id="mgod:E7746_07115"/>
<name>A0A4P7VRR1_9BACT</name>
<accession>A0A4P7VRR1</accession>
<dbReference type="OrthoDB" id="9794144at2"/>
<dbReference type="SUPFAM" id="SSF52141">
    <property type="entry name" value="Uracil-DNA glycosylase-like"/>
    <property type="match status" value="1"/>
</dbReference>
<dbReference type="InterPro" id="IPR036895">
    <property type="entry name" value="Uracil-DNA_glycosylase-like_sf"/>
</dbReference>
<organism evidence="1 2">
    <name type="scientific">Muribaculum gordoncarteri</name>
    <dbReference type="NCBI Taxonomy" id="2530390"/>
    <lineage>
        <taxon>Bacteria</taxon>
        <taxon>Pseudomonadati</taxon>
        <taxon>Bacteroidota</taxon>
        <taxon>Bacteroidia</taxon>
        <taxon>Bacteroidales</taxon>
        <taxon>Muribaculaceae</taxon>
        <taxon>Muribaculum</taxon>
    </lineage>
</organism>
<gene>
    <name evidence="1" type="ORF">E7746_07115</name>
</gene>
<dbReference type="Proteomes" id="UP000297031">
    <property type="component" value="Chromosome"/>
</dbReference>
<proteinExistence type="predicted"/>
<keyword evidence="2" id="KW-1185">Reference proteome</keyword>
<reference evidence="1 2" key="1">
    <citation type="submission" date="2019-02" db="EMBL/GenBank/DDBJ databases">
        <title>Isolation and identification of novel species under the genus Muribaculum.</title>
        <authorList>
            <person name="Miyake S."/>
            <person name="Ding Y."/>
            <person name="Low A."/>
            <person name="Soh M."/>
            <person name="Seedorf H."/>
        </authorList>
    </citation>
    <scope>NUCLEOTIDE SEQUENCE [LARGE SCALE GENOMIC DNA]</scope>
    <source>
        <strain evidence="1 2">TLL-A4</strain>
    </source>
</reference>
<dbReference type="AlphaFoldDB" id="A0A4P7VRR1"/>
<dbReference type="Gene3D" id="3.40.470.10">
    <property type="entry name" value="Uracil-DNA glycosylase-like domain"/>
    <property type="match status" value="1"/>
</dbReference>
<dbReference type="CDD" id="cd10032">
    <property type="entry name" value="UDG-F6_HDG"/>
    <property type="match status" value="1"/>
</dbReference>
<sequence length="193" mass="22052">MIPVEIHPFEPYVPDDARLLIMGTFPPKSERWSMEFYYPNRINDFWRIMGLIFHDDKEYFYDAAARTFRLGLIKKFLNAKGIALNDTGHKVRRLKDNASDKYLEIVEPVPLMELLSRMPHCHALATTGEKAGETLASITGTVSPKIGEYVTATLGDGREVKIFRMPSTSRAYPLAIEKKAAYYADMFREIGIL</sequence>
<dbReference type="EMBL" id="CP039393">
    <property type="protein sequence ID" value="QCD37051.1"/>
    <property type="molecule type" value="Genomic_DNA"/>
</dbReference>
<evidence type="ECO:0000313" key="1">
    <source>
        <dbReference type="EMBL" id="QCD37051.1"/>
    </source>
</evidence>